<dbReference type="Proteomes" id="UP000272942">
    <property type="component" value="Unassembled WGS sequence"/>
</dbReference>
<keyword evidence="3" id="KW-1185">Reference proteome</keyword>
<sequence>MAIVKSSVAPLGFEPTHRRRLRFVRSYMPVGECHMPLHFYHKKCIDPWLLEQRSCPLCKLDILKSCGIIVGLSAEDESYLATRLVERDADSSSTSSSSVSAVSYPMGWRIRRLLSSILGKPTDPRCEACSLAYFQVMQFDALRYGGAAPAQSSQSTDRLCSYHAAVIGVPNVYRTPQTIHWTRYASHYATMRHYWNDIWSKAVQFPQSSARPSRWRQRFGFKRREVTGSSSTEKQLGDSMRTGEGSGHGISTDKRCPTQSSPTEPLVLNELEQPVLIHHSAIDTMRNTHHISPVTATTTTNTNIASRHAFPTVVKLDECQRLSALPPISVVGPQSSSSSDGSSEPSLVILPPSSIPSYINPLDRFWSSWYSSTAHIPPPAYLESLSQSWCEMTMRSDPTNHIRPHCKIRSRKLRGGYHPYFLPRIGRRRPGHQRSDFKEWLNAYVC</sequence>
<proteinExistence type="predicted"/>
<organism evidence="4">
    <name type="scientific">Echinostoma caproni</name>
    <dbReference type="NCBI Taxonomy" id="27848"/>
    <lineage>
        <taxon>Eukaryota</taxon>
        <taxon>Metazoa</taxon>
        <taxon>Spiralia</taxon>
        <taxon>Lophotrochozoa</taxon>
        <taxon>Platyhelminthes</taxon>
        <taxon>Trematoda</taxon>
        <taxon>Digenea</taxon>
        <taxon>Plagiorchiida</taxon>
        <taxon>Echinostomata</taxon>
        <taxon>Echinostomatoidea</taxon>
        <taxon>Echinostomatidae</taxon>
        <taxon>Echinostoma</taxon>
    </lineage>
</organism>
<evidence type="ECO:0000313" key="3">
    <source>
        <dbReference type="Proteomes" id="UP000272942"/>
    </source>
</evidence>
<evidence type="ECO:0000313" key="2">
    <source>
        <dbReference type="EMBL" id="VDP90645.1"/>
    </source>
</evidence>
<reference evidence="2 3" key="2">
    <citation type="submission" date="2018-11" db="EMBL/GenBank/DDBJ databases">
        <authorList>
            <consortium name="Pathogen Informatics"/>
        </authorList>
    </citation>
    <scope>NUCLEOTIDE SEQUENCE [LARGE SCALE GENOMIC DNA]</scope>
    <source>
        <strain evidence="2 3">Egypt</strain>
    </source>
</reference>
<dbReference type="AlphaFoldDB" id="A0A183B2D8"/>
<evidence type="ECO:0000313" key="4">
    <source>
        <dbReference type="WBParaSite" id="ECPE_0001341201-mRNA-1"/>
    </source>
</evidence>
<evidence type="ECO:0000256" key="1">
    <source>
        <dbReference type="SAM" id="MobiDB-lite"/>
    </source>
</evidence>
<dbReference type="WBParaSite" id="ECPE_0001341201-mRNA-1">
    <property type="protein sequence ID" value="ECPE_0001341201-mRNA-1"/>
    <property type="gene ID" value="ECPE_0001341201"/>
</dbReference>
<dbReference type="OrthoDB" id="9984778at2759"/>
<protein>
    <submittedName>
        <fullName evidence="4">RING-type domain-containing protein</fullName>
    </submittedName>
</protein>
<name>A0A183B2D8_9TREM</name>
<reference evidence="4" key="1">
    <citation type="submission" date="2016-06" db="UniProtKB">
        <authorList>
            <consortium name="WormBaseParasite"/>
        </authorList>
    </citation>
    <scope>IDENTIFICATION</scope>
</reference>
<dbReference type="InterPro" id="IPR013083">
    <property type="entry name" value="Znf_RING/FYVE/PHD"/>
</dbReference>
<dbReference type="SUPFAM" id="SSF57850">
    <property type="entry name" value="RING/U-box"/>
    <property type="match status" value="1"/>
</dbReference>
<feature type="region of interest" description="Disordered" evidence="1">
    <location>
        <begin position="221"/>
        <end position="262"/>
    </location>
</feature>
<dbReference type="Gene3D" id="3.30.40.10">
    <property type="entry name" value="Zinc/RING finger domain, C3HC4 (zinc finger)"/>
    <property type="match status" value="1"/>
</dbReference>
<accession>A0A183B2D8</accession>
<gene>
    <name evidence="2" type="ORF">ECPE_LOCUS13373</name>
</gene>
<dbReference type="EMBL" id="UZAN01054942">
    <property type="protein sequence ID" value="VDP90645.1"/>
    <property type="molecule type" value="Genomic_DNA"/>
</dbReference>